<dbReference type="PROSITE" id="PS50082">
    <property type="entry name" value="WD_REPEATS_2"/>
    <property type="match status" value="12"/>
</dbReference>
<dbReference type="PANTHER" id="PTHR44791:SF1">
    <property type="entry name" value="TELOMERASE PROTEIN COMPONENT 1"/>
    <property type="match status" value="1"/>
</dbReference>
<dbReference type="Pfam" id="PF13271">
    <property type="entry name" value="DUF4062"/>
    <property type="match status" value="1"/>
</dbReference>
<dbReference type="InterPro" id="IPR052652">
    <property type="entry name" value="Telomerase_Complex_Comp"/>
</dbReference>
<dbReference type="CDD" id="cd00200">
    <property type="entry name" value="WD40"/>
    <property type="match status" value="2"/>
</dbReference>
<feature type="repeat" description="WD" evidence="3">
    <location>
        <begin position="1629"/>
        <end position="1661"/>
    </location>
</feature>
<dbReference type="InterPro" id="IPR001680">
    <property type="entry name" value="WD40_rpt"/>
</dbReference>
<dbReference type="InterPro" id="IPR025139">
    <property type="entry name" value="DUF4062"/>
</dbReference>
<dbReference type="SMART" id="SM00320">
    <property type="entry name" value="WD40"/>
    <property type="match status" value="18"/>
</dbReference>
<sequence length="2230" mass="252281">MLINILSGALVEAPKLRKDNKQLEAINGLIHEIARFEPSFILKTAYYLRNHLNLRFLANYFVAMAANIESCQPFLSKYYDQIVKLPSDWMEVATIYLVLPDKKLMGKALPSALRKAMIKKFSKFDQYQLAKYNNERSVKKKRKKMKENPDKFKNQLPLITLGEMVKKLHISSPTYYVMSLLGKKYPRDQKEFIDSGLTGKFNPHRAGKIMRLAVPETWETFLSLKGNLASTWEELIFKKKLPYVALIRNIRNLVFAGISPKAVNIVNQRIMDPKAVVSSRLSPSSFYKAKEQVPYSEKKLKEVLAGKSEEVKKKSTVNPSWVKKKRKPEFMPTNAILRSYLEAIEAAQDIAAWHNLPPILGYTVVICDTSYTCYNISDKQNYLFDKYNGTYLAVLCRKMCEDGEILNLELNAAELSGTFLEDMGKIDGTGSYEFPFQFFSDLVQNQRRVDNIIVFSHLPVDPRTATAKSLFCLDDPSDERKPTFKSDITLGTILSRYRSQVNPDLIFASVHFHGSPSVSSATEAGLHKNDILISGSSDRILELIASRTEQNSKYYFVQNISMLINSPAIKNLSPWWKSIKKGDVRIPRKIPQRKVKEIRIFISSTFLDMSGERDIISRIIYPELRARASRKSIELFLTDLRWGITEEEAIEGKIVEICLNEIDNCRPFFIGILGGRYGWSSSDYGDTSQEKFKWLKDYPPNRSITELEIFYGALQNPSQASGAFFYLRNEEFLKQVPMEHQQNFMDQDDESKLKIKELKERIISSGLPYRYYNPNYGGINQSGKPATTQLDSFAEQVLSDIWGVIEREYPDEMEQLDPFQVEAKEHQNYSQKLSSLFVGREDCLTNLKSFVMESTEQICLVTGKEGEGKSALLAKFSSLMIETVPEILVLNYHVGATNTSFQFQNILHQICHDLAYCYDLNFTISTDYIELCKQFQQLLLLCNGKNLIIIDGIDQLEKQIGAEWLPNEVECKIILSCSSNKIPESLQQMKLIQLTPLSPIERAQIVRSQLKKYQKKLDERPMNNQMRYLIKKPDAMLPIYLKISVEELRVFGVFELVSNFILDLPSNVEGLIDRVLTRFENDHGKQFVKDICSLLVISRSGLLESDLLKLIGATENRWSLFYTSLSPFLKPITGTREICFSHEHFIRSIKRRYLGNDNIKAYHKQLGDYYYQKVDPGKTALWKKKNESRALKEFVYHLVHGESWSDLVFVLCDLFYMEVKIRLGLEADLLLDYMIATNSLLKYEGKETVDQFSCFLTSNLHILTKQPDLILQQAANFADFSGPAITGQMRIKAQPWIEWLNKPEQSDFPVKTVPVSPITNVIYNHDGNQFACGSQDGRIFLHDNLSNSILQTFHGHPVAITSLAFSPDNKYLVSSSLDNTLKLWDLHHGALVSTLTGHLRRISSSHFSHDGKMIISTGWDSTVKIWTILKPKSNSSQVHSIPPKSYFLGESPINCSDIGYDDKLIVVGMWNSEVKLISITTGQVVRTFTGHSKSVVSVAFSNDNREIISASRDGNIFLWNITTGDKIADLSSGGGVIKSLSVGSEDMVVSGWEDGTLKIQKGKLGTQLQQINWKAKEENMEKDNTTASSAREDTIESCYMIGLSTIVTGLSSGELTFWDIPKGKQEKSFQHHSASIVYISYHDQSHVLLTASKDGTCGVWNTTPEFEFAGKLEGHQSGVTCVAPCSFAFAVTGSEDFSLIIWTHQHTISKTLIGHTGVVKDVKARQNTIYSASRDMSIRIWDSSGKCLRVIEGHRDWVNCIDVSPGSKIVSGSWDYNLHYWDSEESGIPQIMRGHSSAITDCKFVKEGKFIISAGYDGMIKIWKTSSGTEIATLHGHSGRINCLCFQQNGEQIILCTISDDGTIRLWDVFGVPEGKSITAHQSPIASLDISPRDNHIMSYGNESVLKVWNMGMEEDESEQDFDGFMLETKEKPGVSTGRINGISMTKDSSKALYIQGNQLHLWNLETCQYECSYLESKFESYPFTSVSLSPYDENNVVTSGNSIYIWDLRSDTNRLELFKHGSPISSCRFTSDGNRVVVTSWDGKLFVLDNRTEKCEPIIIEDGKDWQVFGEVSLDGNKVITGGWDNTIKIWNLNDLHLELDKTLPGHTDGVSSAQFSEDSNYIVSSGHDGYLKVWDVKTGTQVNEFIAHSSTISSVCWVENAVVSTSYDGKLKVWPNALNQQKSPVAEFNCEASITASTTRRNQTGLLSLSADKLGNLYQTQTQNSFWN</sequence>
<dbReference type="InterPro" id="IPR008858">
    <property type="entry name" value="TROVE_dom"/>
</dbReference>
<evidence type="ECO:0000313" key="5">
    <source>
        <dbReference type="EMBL" id="NDV28974.1"/>
    </source>
</evidence>
<dbReference type="SUPFAM" id="SSF140864">
    <property type="entry name" value="TROVE domain-like"/>
    <property type="match status" value="1"/>
</dbReference>
<feature type="repeat" description="WD" evidence="3">
    <location>
        <begin position="1488"/>
        <end position="1529"/>
    </location>
</feature>
<feature type="repeat" description="WD" evidence="3">
    <location>
        <begin position="1834"/>
        <end position="1869"/>
    </location>
</feature>
<dbReference type="Pfam" id="PF05731">
    <property type="entry name" value="TROVE"/>
    <property type="match status" value="1"/>
</dbReference>
<dbReference type="Pfam" id="PF00400">
    <property type="entry name" value="WD40"/>
    <property type="match status" value="15"/>
</dbReference>
<dbReference type="InterPro" id="IPR007111">
    <property type="entry name" value="NACHT_NTPase"/>
</dbReference>
<dbReference type="Pfam" id="PF17908">
    <property type="entry name" value="APAF1_C"/>
    <property type="match status" value="1"/>
</dbReference>
<accession>A0A6B2KVX3</accession>
<dbReference type="Gene3D" id="2.130.10.10">
    <property type="entry name" value="YVTN repeat-like/Quinoprotein amine dehydrogenase"/>
    <property type="match status" value="7"/>
</dbReference>
<feature type="repeat" description="WD" evidence="3">
    <location>
        <begin position="1712"/>
        <end position="1742"/>
    </location>
</feature>
<dbReference type="PROSITE" id="PS50988">
    <property type="entry name" value="TROVE"/>
    <property type="match status" value="1"/>
</dbReference>
<keyword evidence="1 3" id="KW-0853">WD repeat</keyword>
<dbReference type="GO" id="GO:0000722">
    <property type="term" value="P:telomere maintenance via recombination"/>
    <property type="evidence" value="ECO:0007669"/>
    <property type="project" value="TreeGrafter"/>
</dbReference>
<dbReference type="GO" id="GO:0005697">
    <property type="term" value="C:telomerase holoenzyme complex"/>
    <property type="evidence" value="ECO:0007669"/>
    <property type="project" value="TreeGrafter"/>
</dbReference>
<evidence type="ECO:0000256" key="1">
    <source>
        <dbReference type="ARBA" id="ARBA00022574"/>
    </source>
</evidence>
<feature type="repeat" description="WD" evidence="3">
    <location>
        <begin position="1395"/>
        <end position="1436"/>
    </location>
</feature>
<dbReference type="InterPro" id="IPR041452">
    <property type="entry name" value="APAF1_C"/>
</dbReference>
<dbReference type="Pfam" id="PF05729">
    <property type="entry name" value="NACHT"/>
    <property type="match status" value="1"/>
</dbReference>
<protein>
    <recommendedName>
        <fullName evidence="4">TROVE domain-containing protein</fullName>
    </recommendedName>
</protein>
<evidence type="ECO:0000256" key="2">
    <source>
        <dbReference type="ARBA" id="ARBA00022737"/>
    </source>
</evidence>
<dbReference type="Gene3D" id="1.25.40.370">
    <property type="match status" value="1"/>
</dbReference>
<dbReference type="PROSITE" id="PS50294">
    <property type="entry name" value="WD_REPEATS_REGION"/>
    <property type="match status" value="10"/>
</dbReference>
<feature type="repeat" description="WD" evidence="3">
    <location>
        <begin position="2147"/>
        <end position="2176"/>
    </location>
</feature>
<dbReference type="PRINTS" id="PR00320">
    <property type="entry name" value="GPROTEINBRPT"/>
</dbReference>
<dbReference type="Gene3D" id="3.40.50.300">
    <property type="entry name" value="P-loop containing nucleotide triphosphate hydrolases"/>
    <property type="match status" value="1"/>
</dbReference>
<dbReference type="InterPro" id="IPR015943">
    <property type="entry name" value="WD40/YVTN_repeat-like_dom_sf"/>
</dbReference>
<keyword evidence="2" id="KW-0677">Repeat</keyword>
<feature type="domain" description="TROVE" evidence="4">
    <location>
        <begin position="1"/>
        <end position="361"/>
    </location>
</feature>
<dbReference type="InterPro" id="IPR027417">
    <property type="entry name" value="P-loop_NTPase"/>
</dbReference>
<feature type="repeat" description="WD" evidence="3">
    <location>
        <begin position="2105"/>
        <end position="2146"/>
    </location>
</feature>
<feature type="repeat" description="WD" evidence="3">
    <location>
        <begin position="1792"/>
        <end position="1833"/>
    </location>
</feature>
<dbReference type="SUPFAM" id="SSF52540">
    <property type="entry name" value="P-loop containing nucleoside triphosphate hydrolases"/>
    <property type="match status" value="1"/>
</dbReference>
<organism evidence="5">
    <name type="scientific">Arcella intermedia</name>
    <dbReference type="NCBI Taxonomy" id="1963864"/>
    <lineage>
        <taxon>Eukaryota</taxon>
        <taxon>Amoebozoa</taxon>
        <taxon>Tubulinea</taxon>
        <taxon>Elardia</taxon>
        <taxon>Arcellinida</taxon>
        <taxon>Sphaerothecina</taxon>
        <taxon>Arcellidae</taxon>
        <taxon>Arcella</taxon>
    </lineage>
</organism>
<feature type="repeat" description="WD" evidence="3">
    <location>
        <begin position="1353"/>
        <end position="1394"/>
    </location>
</feature>
<feature type="repeat" description="WD" evidence="3">
    <location>
        <begin position="1878"/>
        <end position="1911"/>
    </location>
</feature>
<feature type="repeat" description="WD" evidence="3">
    <location>
        <begin position="2076"/>
        <end position="2095"/>
    </location>
</feature>
<proteinExistence type="predicted"/>
<reference evidence="5" key="1">
    <citation type="journal article" date="2020" name="J. Eukaryot. Microbiol.">
        <title>De novo Sequencing, Assembly and Annotation of the Transcriptome for the Free-Living Testate Amoeba Arcella intermedia.</title>
        <authorList>
            <person name="Ribeiro G.M."/>
            <person name="Porfirio-Sousa A.L."/>
            <person name="Maurer-Alcala X.X."/>
            <person name="Katz L.A."/>
            <person name="Lahr D.J.G."/>
        </authorList>
    </citation>
    <scope>NUCLEOTIDE SEQUENCE</scope>
</reference>
<dbReference type="EMBL" id="GIBP01000005">
    <property type="protein sequence ID" value="NDV28974.1"/>
    <property type="molecule type" value="Transcribed_RNA"/>
</dbReference>
<name>A0A6B2KVX3_9EUKA</name>
<evidence type="ECO:0000259" key="4">
    <source>
        <dbReference type="PROSITE" id="PS50988"/>
    </source>
</evidence>
<dbReference type="GO" id="GO:0070034">
    <property type="term" value="F:telomerase RNA binding"/>
    <property type="evidence" value="ECO:0007669"/>
    <property type="project" value="TreeGrafter"/>
</dbReference>
<dbReference type="InterPro" id="IPR037214">
    <property type="entry name" value="TROVE_dom_sf"/>
</dbReference>
<dbReference type="GO" id="GO:0003720">
    <property type="term" value="F:telomerase activity"/>
    <property type="evidence" value="ECO:0007669"/>
    <property type="project" value="TreeGrafter"/>
</dbReference>
<dbReference type="InterPro" id="IPR036322">
    <property type="entry name" value="WD40_repeat_dom_sf"/>
</dbReference>
<dbReference type="PROSITE" id="PS00678">
    <property type="entry name" value="WD_REPEATS_1"/>
    <property type="match status" value="5"/>
</dbReference>
<dbReference type="PANTHER" id="PTHR44791">
    <property type="entry name" value="TELOMERASE PROTEIN COMPONENT 1 TEP1"/>
    <property type="match status" value="1"/>
</dbReference>
<dbReference type="InterPro" id="IPR019775">
    <property type="entry name" value="WD40_repeat_CS"/>
</dbReference>
<evidence type="ECO:0000256" key="3">
    <source>
        <dbReference type="PROSITE-ProRule" id="PRU00221"/>
    </source>
</evidence>
<feature type="repeat" description="WD" evidence="3">
    <location>
        <begin position="1751"/>
        <end position="1782"/>
    </location>
</feature>
<dbReference type="InterPro" id="IPR020472">
    <property type="entry name" value="WD40_PAC1"/>
</dbReference>
<dbReference type="SUPFAM" id="SSF50978">
    <property type="entry name" value="WD40 repeat-like"/>
    <property type="match status" value="3"/>
</dbReference>